<dbReference type="PIRSF" id="PIRSF002741">
    <property type="entry name" value="MppA"/>
    <property type="match status" value="1"/>
</dbReference>
<keyword evidence="7" id="KW-1185">Reference proteome</keyword>
<name>A0A7V8SX86_9BACT</name>
<feature type="domain" description="Solute-binding protein family 5" evidence="5">
    <location>
        <begin position="99"/>
        <end position="501"/>
    </location>
</feature>
<feature type="chain" id="PRO_5031327402" evidence="4">
    <location>
        <begin position="31"/>
        <end position="599"/>
    </location>
</feature>
<dbReference type="Proteomes" id="UP000567293">
    <property type="component" value="Unassembled WGS sequence"/>
</dbReference>
<dbReference type="SUPFAM" id="SSF53850">
    <property type="entry name" value="Periplasmic binding protein-like II"/>
    <property type="match status" value="1"/>
</dbReference>
<evidence type="ECO:0000256" key="1">
    <source>
        <dbReference type="ARBA" id="ARBA00005695"/>
    </source>
</evidence>
<feature type="signal peptide" evidence="4">
    <location>
        <begin position="1"/>
        <end position="30"/>
    </location>
</feature>
<gene>
    <name evidence="6" type="ORF">HRJ53_11700</name>
</gene>
<dbReference type="Gene3D" id="3.10.105.10">
    <property type="entry name" value="Dipeptide-binding Protein, Domain 3"/>
    <property type="match status" value="1"/>
</dbReference>
<evidence type="ECO:0000256" key="3">
    <source>
        <dbReference type="ARBA" id="ARBA00022729"/>
    </source>
</evidence>
<comment type="similarity">
    <text evidence="1">Belongs to the bacterial solute-binding protein 5 family.</text>
</comment>
<dbReference type="GO" id="GO:0030288">
    <property type="term" value="C:outer membrane-bounded periplasmic space"/>
    <property type="evidence" value="ECO:0007669"/>
    <property type="project" value="UniProtKB-ARBA"/>
</dbReference>
<dbReference type="CDD" id="cd08500">
    <property type="entry name" value="PBP2_NikA_DppA_OppA_like_4"/>
    <property type="match status" value="1"/>
</dbReference>
<evidence type="ECO:0000256" key="2">
    <source>
        <dbReference type="ARBA" id="ARBA00022448"/>
    </source>
</evidence>
<organism evidence="6 7">
    <name type="scientific">Candidatus Acidiferrum panamense</name>
    <dbReference type="NCBI Taxonomy" id="2741543"/>
    <lineage>
        <taxon>Bacteria</taxon>
        <taxon>Pseudomonadati</taxon>
        <taxon>Acidobacteriota</taxon>
        <taxon>Terriglobia</taxon>
        <taxon>Candidatus Acidiferrales</taxon>
        <taxon>Candidatus Acidiferrum</taxon>
    </lineage>
</organism>
<comment type="caution">
    <text evidence="6">The sequence shown here is derived from an EMBL/GenBank/DDBJ whole genome shotgun (WGS) entry which is preliminary data.</text>
</comment>
<proteinExistence type="inferred from homology"/>
<dbReference type="GO" id="GO:0015833">
    <property type="term" value="P:peptide transport"/>
    <property type="evidence" value="ECO:0007669"/>
    <property type="project" value="TreeGrafter"/>
</dbReference>
<dbReference type="InterPro" id="IPR039424">
    <property type="entry name" value="SBP_5"/>
</dbReference>
<dbReference type="AlphaFoldDB" id="A0A7V8SX86"/>
<protein>
    <submittedName>
        <fullName evidence="6">ABC transporter substrate-binding protein</fullName>
    </submittedName>
</protein>
<dbReference type="Gene3D" id="3.40.190.10">
    <property type="entry name" value="Periplasmic binding protein-like II"/>
    <property type="match status" value="1"/>
</dbReference>
<dbReference type="GO" id="GO:1904680">
    <property type="term" value="F:peptide transmembrane transporter activity"/>
    <property type="evidence" value="ECO:0007669"/>
    <property type="project" value="TreeGrafter"/>
</dbReference>
<evidence type="ECO:0000259" key="5">
    <source>
        <dbReference type="Pfam" id="PF00496"/>
    </source>
</evidence>
<dbReference type="GO" id="GO:0043190">
    <property type="term" value="C:ATP-binding cassette (ABC) transporter complex"/>
    <property type="evidence" value="ECO:0007669"/>
    <property type="project" value="InterPro"/>
</dbReference>
<dbReference type="EMBL" id="JACDQQ010001139">
    <property type="protein sequence ID" value="MBA0085651.1"/>
    <property type="molecule type" value="Genomic_DNA"/>
</dbReference>
<dbReference type="Pfam" id="PF00496">
    <property type="entry name" value="SBP_bac_5"/>
    <property type="match status" value="1"/>
</dbReference>
<dbReference type="InterPro" id="IPR030678">
    <property type="entry name" value="Peptide/Ni-bd"/>
</dbReference>
<accession>A0A7V8SX86</accession>
<evidence type="ECO:0000313" key="7">
    <source>
        <dbReference type="Proteomes" id="UP000567293"/>
    </source>
</evidence>
<dbReference type="Gene3D" id="3.90.76.10">
    <property type="entry name" value="Dipeptide-binding Protein, Domain 1"/>
    <property type="match status" value="1"/>
</dbReference>
<evidence type="ECO:0000256" key="4">
    <source>
        <dbReference type="SAM" id="SignalP"/>
    </source>
</evidence>
<reference evidence="6" key="1">
    <citation type="submission" date="2020-06" db="EMBL/GenBank/DDBJ databases">
        <title>Legume-microbial interactions unlock mineral nutrients during tropical forest succession.</title>
        <authorList>
            <person name="Epihov D.Z."/>
        </authorList>
    </citation>
    <scope>NUCLEOTIDE SEQUENCE [LARGE SCALE GENOMIC DNA]</scope>
    <source>
        <strain evidence="6">Pan2503</strain>
    </source>
</reference>
<dbReference type="PANTHER" id="PTHR30290">
    <property type="entry name" value="PERIPLASMIC BINDING COMPONENT OF ABC TRANSPORTER"/>
    <property type="match status" value="1"/>
</dbReference>
<sequence length="599" mass="67254">MKPAWANGSSRRILSILLFVFAASFPRPLAASPPQNNSKEQSLVLPGGIGHPGGRLVVALRAEPKTLNPLLAADAPSREVIGTMQADLVHINRATQLTEPALAKSWKISSDGLQYTLVLRRGLKFSDGYPLDVDDVLFTFRVYLDQGVHAPQRDLLLFDGKPITLRKVDSQTIVFQLPRPYAVAERLFDGLAILPRHLFERPYEEGKIAQLGTLGTPASQWSGLGPFRLKEYVAGQRLVLERNPYYWKTDEEGNRLPYLGELVFLFVPSADAQVLRFQSRETDVISRLGAENFSVLSREQKDDTMVDAGPGLEYNFLFFNLNDLGEKAPPEMIQKQKWFRDEKFRQAVSSAVDREAIVRLVYQGRGAPLWGLVTPGDRRWQDEKLPHPPRSVEGAHALLKEAGFSWTTASNGERALVDSGGKPVEFSIVTSSSSAERSKMAALIQDDLKQLGMRVQVVPLEFRSLLDRVIQTKQYDASIFGLVSFDADPNSDINVWLSSGGTHLWNPSQPHPATPWEAEIDRLFNEQMYARTFEQRKVLYDRAQEILWENQPMIFLASPDILTGAKKSVGNFRPAVLEPYVLWNVDQLYLKNDAVNATR</sequence>
<evidence type="ECO:0000313" key="6">
    <source>
        <dbReference type="EMBL" id="MBA0085651.1"/>
    </source>
</evidence>
<dbReference type="InterPro" id="IPR000914">
    <property type="entry name" value="SBP_5_dom"/>
</dbReference>
<keyword evidence="3 4" id="KW-0732">Signal</keyword>
<keyword evidence="2" id="KW-0813">Transport</keyword>
<dbReference type="PANTHER" id="PTHR30290:SF9">
    <property type="entry name" value="OLIGOPEPTIDE-BINDING PROTEIN APPA"/>
    <property type="match status" value="1"/>
</dbReference>